<reference evidence="2 3" key="1">
    <citation type="submission" date="2018-08" db="EMBL/GenBank/DDBJ databases">
        <title>A genome reference for cultivated species of the human gut microbiota.</title>
        <authorList>
            <person name="Zou Y."/>
            <person name="Xue W."/>
            <person name="Luo G."/>
        </authorList>
    </citation>
    <scope>NUCLEOTIDE SEQUENCE [LARGE SCALE GENOMIC DNA]</scope>
    <source>
        <strain evidence="2 3">AF26-4BH</strain>
    </source>
</reference>
<dbReference type="RefSeq" id="WP_025490842.1">
    <property type="nucleotide sequence ID" value="NZ_CALBAU010000403.1"/>
</dbReference>
<evidence type="ECO:0000313" key="2">
    <source>
        <dbReference type="EMBL" id="RGE58448.1"/>
    </source>
</evidence>
<dbReference type="PANTHER" id="PTHR43792:SF13">
    <property type="entry name" value="ACETYLTRANSFERASE"/>
    <property type="match status" value="1"/>
</dbReference>
<dbReference type="AlphaFoldDB" id="A0A3E3I1L2"/>
<dbReference type="Proteomes" id="UP000261166">
    <property type="component" value="Unassembled WGS sequence"/>
</dbReference>
<dbReference type="InterPro" id="IPR016181">
    <property type="entry name" value="Acyl_CoA_acyltransferase"/>
</dbReference>
<feature type="domain" description="N-acetyltransferase" evidence="1">
    <location>
        <begin position="8"/>
        <end position="167"/>
    </location>
</feature>
<accession>A0A3E3I1L2</accession>
<dbReference type="InterPro" id="IPR000182">
    <property type="entry name" value="GNAT_dom"/>
</dbReference>
<keyword evidence="2" id="KW-0808">Transferase</keyword>
<dbReference type="PANTHER" id="PTHR43792">
    <property type="entry name" value="GNAT FAMILY, PUTATIVE (AFU_ORTHOLOGUE AFUA_3G00765)-RELATED-RELATED"/>
    <property type="match status" value="1"/>
</dbReference>
<dbReference type="SUPFAM" id="SSF55729">
    <property type="entry name" value="Acyl-CoA N-acyltransferases (Nat)"/>
    <property type="match status" value="1"/>
</dbReference>
<sequence length="170" mass="19593">MQIETERLRITALTPEQLDWWLNDLPWLEEKLNCSYQAEPLEGIFKEIVSGQLEITRQDSDNYLWHSFWLLIRKSDNVVVGSADFKNVPDEKGQVEIGYGLGKAFEHEGYMTEAVRAMCSWAKEQEGVSCITAETEADGFASQRILKRCGFTEYAGNDTIWWRMQPESDS</sequence>
<protein>
    <submittedName>
        <fullName evidence="2">N-acetyltransferase</fullName>
    </submittedName>
</protein>
<comment type="caution">
    <text evidence="2">The sequence shown here is derived from an EMBL/GenBank/DDBJ whole genome shotgun (WGS) entry which is preliminary data.</text>
</comment>
<organism evidence="2 3">
    <name type="scientific">Eisenbergiella massiliensis</name>
    <dbReference type="NCBI Taxonomy" id="1720294"/>
    <lineage>
        <taxon>Bacteria</taxon>
        <taxon>Bacillati</taxon>
        <taxon>Bacillota</taxon>
        <taxon>Clostridia</taxon>
        <taxon>Lachnospirales</taxon>
        <taxon>Lachnospiraceae</taxon>
        <taxon>Eisenbergiella</taxon>
    </lineage>
</organism>
<evidence type="ECO:0000313" key="3">
    <source>
        <dbReference type="Proteomes" id="UP000261166"/>
    </source>
</evidence>
<dbReference type="InterPro" id="IPR051531">
    <property type="entry name" value="N-acetyltransferase"/>
</dbReference>
<name>A0A3E3I1L2_9FIRM</name>
<dbReference type="Pfam" id="PF13302">
    <property type="entry name" value="Acetyltransf_3"/>
    <property type="match status" value="1"/>
</dbReference>
<dbReference type="GO" id="GO:0016747">
    <property type="term" value="F:acyltransferase activity, transferring groups other than amino-acyl groups"/>
    <property type="evidence" value="ECO:0007669"/>
    <property type="project" value="InterPro"/>
</dbReference>
<gene>
    <name evidence="2" type="ORF">DWY69_31095</name>
</gene>
<proteinExistence type="predicted"/>
<dbReference type="EMBL" id="QVLU01000070">
    <property type="protein sequence ID" value="RGE58448.1"/>
    <property type="molecule type" value="Genomic_DNA"/>
</dbReference>
<dbReference type="PROSITE" id="PS51186">
    <property type="entry name" value="GNAT"/>
    <property type="match status" value="1"/>
</dbReference>
<dbReference type="Gene3D" id="3.40.630.30">
    <property type="match status" value="1"/>
</dbReference>
<dbReference type="OrthoDB" id="7863753at2"/>
<evidence type="ECO:0000259" key="1">
    <source>
        <dbReference type="PROSITE" id="PS51186"/>
    </source>
</evidence>